<reference evidence="2" key="1">
    <citation type="journal article" date="2019" name="Int. J. Syst. Evol. Microbiol.">
        <title>The Global Catalogue of Microorganisms (GCM) 10K type strain sequencing project: providing services to taxonomists for standard genome sequencing and annotation.</title>
        <authorList>
            <consortium name="The Broad Institute Genomics Platform"/>
            <consortium name="The Broad Institute Genome Sequencing Center for Infectious Disease"/>
            <person name="Wu L."/>
            <person name="Ma J."/>
        </authorList>
    </citation>
    <scope>NUCLEOTIDE SEQUENCE [LARGE SCALE GENOMIC DNA]</scope>
    <source>
        <strain evidence="2">JCM 17939</strain>
    </source>
</reference>
<dbReference type="SUPFAM" id="SSF140453">
    <property type="entry name" value="EsxAB dimer-like"/>
    <property type="match status" value="1"/>
</dbReference>
<keyword evidence="2" id="KW-1185">Reference proteome</keyword>
<organism evidence="1 2">
    <name type="scientific">Actinoallomurus vinaceus</name>
    <dbReference type="NCBI Taxonomy" id="1080074"/>
    <lineage>
        <taxon>Bacteria</taxon>
        <taxon>Bacillati</taxon>
        <taxon>Actinomycetota</taxon>
        <taxon>Actinomycetes</taxon>
        <taxon>Streptosporangiales</taxon>
        <taxon>Thermomonosporaceae</taxon>
        <taxon>Actinoallomurus</taxon>
    </lineage>
</organism>
<dbReference type="InterPro" id="IPR010310">
    <property type="entry name" value="T7SS_ESAT-6-like"/>
</dbReference>
<dbReference type="Proteomes" id="UP001501442">
    <property type="component" value="Unassembled WGS sequence"/>
</dbReference>
<accession>A0ABP8TZJ2</accession>
<dbReference type="EMBL" id="BAABHK010000001">
    <property type="protein sequence ID" value="GAA4620326.1"/>
    <property type="molecule type" value="Genomic_DNA"/>
</dbReference>
<dbReference type="InterPro" id="IPR036689">
    <property type="entry name" value="ESAT-6-like_sf"/>
</dbReference>
<comment type="caution">
    <text evidence="1">The sequence shown here is derived from an EMBL/GenBank/DDBJ whole genome shotgun (WGS) entry which is preliminary data.</text>
</comment>
<gene>
    <name evidence="1" type="ORF">GCM10023196_003870</name>
</gene>
<sequence length="168" mass="18153">MANPPSSLSEFKVDLGQLHDAIGIVKKQHDVISGELDNVASEFNGCRESWNTPSTASFDDVSTWFTNVSKDVNSVLAEMVNRMQTAYDNYTSAEEANVSNLEAHGKKLLGSSERFFVGGHGKKLLGSSERFFVGGHGKKLLGSSERFFVGGDAKKLLRVAAQPLDANG</sequence>
<evidence type="ECO:0000313" key="2">
    <source>
        <dbReference type="Proteomes" id="UP001501442"/>
    </source>
</evidence>
<name>A0ABP8TZJ2_9ACTN</name>
<dbReference type="Gene3D" id="1.10.287.1060">
    <property type="entry name" value="ESAT-6-like"/>
    <property type="match status" value="1"/>
</dbReference>
<protein>
    <recommendedName>
        <fullName evidence="3">WXG100 family type VII secretion target</fullName>
    </recommendedName>
</protein>
<evidence type="ECO:0000313" key="1">
    <source>
        <dbReference type="EMBL" id="GAA4620326.1"/>
    </source>
</evidence>
<dbReference type="RefSeq" id="WP_345428668.1">
    <property type="nucleotide sequence ID" value="NZ_BAABHK010000001.1"/>
</dbReference>
<evidence type="ECO:0008006" key="3">
    <source>
        <dbReference type="Google" id="ProtNLM"/>
    </source>
</evidence>
<dbReference type="Pfam" id="PF06013">
    <property type="entry name" value="WXG100"/>
    <property type="match status" value="1"/>
</dbReference>
<proteinExistence type="predicted"/>